<dbReference type="OMA" id="LDRPTSW"/>
<evidence type="ECO:0000313" key="6">
    <source>
        <dbReference type="Proteomes" id="UP000017836"/>
    </source>
</evidence>
<sequence length="440" mass="48402">MAAPSQGFSLYSKSFHSRVPSKHSFQTSFRRNPFGLKVKACQNPKKEDILIVGAGIAGLATALSLHRLGIKSLVLEQAGSLRIGGTSMTLFKNGWRVLDTLGVADDLRRQFGEVTGMTIKTESGRELRSFQFKDEAFSQEVRGVERRVLLEMIARELPQDAICFSSRVSTIDKTMSGETLVVLDDGRQIPTKVLIGCDGVQSPVAKWMGFSEPRYVGQCAFRGLGEYQTGHSFEPKVNYIYGSGLRAGYVPLSSTKVYWFICFNNPFPGPRTSDPTLLKKEALQLVQSWPQELLDIIEKTPDEGVIKTPLVDRWLWPLVSPPGSAHGLALAGDAWHPMTPNLGQGACCALEDAIVLSRNLAKALEVNGFGGSSVDQALEAYTRERWGRVFPLAVRSNLVGSLLQWENGVGCFLRDNVVVPKLVRLGPLLEHTNYDCGTLQ</sequence>
<dbReference type="PANTHER" id="PTHR45934:SF9">
    <property type="entry name" value="FAD_NAD(P)-BINDING OXIDOREDUCTASE FAMILY PROTEIN"/>
    <property type="match status" value="1"/>
</dbReference>
<comment type="similarity">
    <text evidence="3">Belongs to the 3-hydroxybenzoate 6-hydroxylase family.</text>
</comment>
<dbReference type="Gramene" id="ERN01123">
    <property type="protein sequence ID" value="ERN01123"/>
    <property type="gene ID" value="AMTR_s00002p00203960"/>
</dbReference>
<evidence type="ECO:0000256" key="1">
    <source>
        <dbReference type="ARBA" id="ARBA00023002"/>
    </source>
</evidence>
<dbReference type="GO" id="GO:0071949">
    <property type="term" value="F:FAD binding"/>
    <property type="evidence" value="ECO:0007669"/>
    <property type="project" value="InterPro"/>
</dbReference>
<dbReference type="InterPro" id="IPR036188">
    <property type="entry name" value="FAD/NAD-bd_sf"/>
</dbReference>
<dbReference type="SUPFAM" id="SSF51905">
    <property type="entry name" value="FAD/NAD(P)-binding domain"/>
    <property type="match status" value="1"/>
</dbReference>
<dbReference type="EMBL" id="KI394767">
    <property type="protein sequence ID" value="ERN01123.1"/>
    <property type="molecule type" value="Genomic_DNA"/>
</dbReference>
<gene>
    <name evidence="5" type="ORF">AMTR_s00002p00203960</name>
</gene>
<accession>W1NZM1</accession>
<dbReference type="STRING" id="13333.W1NZM1"/>
<dbReference type="eggNOG" id="KOG2614">
    <property type="taxonomic scope" value="Eukaryota"/>
</dbReference>
<keyword evidence="6" id="KW-1185">Reference proteome</keyword>
<dbReference type="AlphaFoldDB" id="W1NZM1"/>
<feature type="domain" description="FAD-binding" evidence="4">
    <location>
        <begin position="328"/>
        <end position="385"/>
    </location>
</feature>
<name>W1NZM1_AMBTC</name>
<dbReference type="Pfam" id="PF01494">
    <property type="entry name" value="FAD_binding_3"/>
    <property type="match status" value="2"/>
</dbReference>
<dbReference type="PANTHER" id="PTHR45934">
    <property type="entry name" value="FAD/NAD(P)-BINDING OXIDOREDUCTASE FAMILY PROTEIN"/>
    <property type="match status" value="1"/>
</dbReference>
<protein>
    <recommendedName>
        <fullName evidence="4">FAD-binding domain-containing protein</fullName>
    </recommendedName>
</protein>
<dbReference type="Gene3D" id="3.50.50.60">
    <property type="entry name" value="FAD/NAD(P)-binding domain"/>
    <property type="match status" value="1"/>
</dbReference>
<feature type="domain" description="FAD-binding" evidence="4">
    <location>
        <begin position="48"/>
        <end position="211"/>
    </location>
</feature>
<keyword evidence="2" id="KW-0503">Monooxygenase</keyword>
<dbReference type="GO" id="GO:0004497">
    <property type="term" value="F:monooxygenase activity"/>
    <property type="evidence" value="ECO:0007669"/>
    <property type="project" value="UniProtKB-KW"/>
</dbReference>
<evidence type="ECO:0000259" key="4">
    <source>
        <dbReference type="Pfam" id="PF01494"/>
    </source>
</evidence>
<keyword evidence="1" id="KW-0560">Oxidoreductase</keyword>
<organism evidence="5 6">
    <name type="scientific">Amborella trichopoda</name>
    <dbReference type="NCBI Taxonomy" id="13333"/>
    <lineage>
        <taxon>Eukaryota</taxon>
        <taxon>Viridiplantae</taxon>
        <taxon>Streptophyta</taxon>
        <taxon>Embryophyta</taxon>
        <taxon>Tracheophyta</taxon>
        <taxon>Spermatophyta</taxon>
        <taxon>Magnoliopsida</taxon>
        <taxon>Amborellales</taxon>
        <taxon>Amborellaceae</taxon>
        <taxon>Amborella</taxon>
    </lineage>
</organism>
<dbReference type="Proteomes" id="UP000017836">
    <property type="component" value="Unassembled WGS sequence"/>
</dbReference>
<proteinExistence type="inferred from homology"/>
<evidence type="ECO:0000256" key="2">
    <source>
        <dbReference type="ARBA" id="ARBA00023033"/>
    </source>
</evidence>
<dbReference type="InterPro" id="IPR044560">
    <property type="entry name" value="MOase"/>
</dbReference>
<evidence type="ECO:0000313" key="5">
    <source>
        <dbReference type="EMBL" id="ERN01123.1"/>
    </source>
</evidence>
<evidence type="ECO:0000256" key="3">
    <source>
        <dbReference type="ARBA" id="ARBA00024018"/>
    </source>
</evidence>
<dbReference type="PRINTS" id="PR00420">
    <property type="entry name" value="RNGMNOXGNASE"/>
</dbReference>
<dbReference type="OrthoDB" id="655030at2759"/>
<reference evidence="6" key="1">
    <citation type="journal article" date="2013" name="Science">
        <title>The Amborella genome and the evolution of flowering plants.</title>
        <authorList>
            <consortium name="Amborella Genome Project"/>
        </authorList>
    </citation>
    <scope>NUCLEOTIDE SEQUENCE [LARGE SCALE GENOMIC DNA]</scope>
</reference>
<dbReference type="HOGENOM" id="CLU_009665_10_2_1"/>
<dbReference type="InterPro" id="IPR002938">
    <property type="entry name" value="FAD-bd"/>
</dbReference>
<dbReference type="KEGG" id="atr:18429200"/>